<evidence type="ECO:0000259" key="1">
    <source>
        <dbReference type="Pfam" id="PF04773"/>
    </source>
</evidence>
<dbReference type="Pfam" id="PF04773">
    <property type="entry name" value="FecR"/>
    <property type="match status" value="1"/>
</dbReference>
<dbReference type="AlphaFoldDB" id="A0A494XYX2"/>
<organism evidence="3 4">
    <name type="scientific">Pararobbsia silviterrae</name>
    <dbReference type="NCBI Taxonomy" id="1792498"/>
    <lineage>
        <taxon>Bacteria</taxon>
        <taxon>Pseudomonadati</taxon>
        <taxon>Pseudomonadota</taxon>
        <taxon>Betaproteobacteria</taxon>
        <taxon>Burkholderiales</taxon>
        <taxon>Burkholderiaceae</taxon>
        <taxon>Pararobbsia</taxon>
    </lineage>
</organism>
<feature type="domain" description="FecR protein" evidence="1">
    <location>
        <begin position="114"/>
        <end position="212"/>
    </location>
</feature>
<dbReference type="Gene3D" id="2.60.120.1440">
    <property type="match status" value="1"/>
</dbReference>
<dbReference type="OrthoDB" id="1100567at2"/>
<dbReference type="InterPro" id="IPR032623">
    <property type="entry name" value="FecR_N"/>
</dbReference>
<protein>
    <submittedName>
        <fullName evidence="3">DUF4880 domain-containing protein</fullName>
    </submittedName>
</protein>
<dbReference type="Proteomes" id="UP000270342">
    <property type="component" value="Unassembled WGS sequence"/>
</dbReference>
<keyword evidence="4" id="KW-1185">Reference proteome</keyword>
<dbReference type="Pfam" id="PF16220">
    <property type="entry name" value="DUF4880"/>
    <property type="match status" value="1"/>
</dbReference>
<dbReference type="PIRSF" id="PIRSF018266">
    <property type="entry name" value="FecR"/>
    <property type="match status" value="1"/>
</dbReference>
<evidence type="ECO:0000313" key="3">
    <source>
        <dbReference type="EMBL" id="RKP53279.1"/>
    </source>
</evidence>
<accession>A0A494XYX2</accession>
<reference evidence="3 4" key="1">
    <citation type="submission" date="2018-10" db="EMBL/GenBank/DDBJ databases">
        <title>Robbsia sp. DHC34, isolated from soil.</title>
        <authorList>
            <person name="Gao Z.-H."/>
            <person name="Qiu L.-H."/>
        </authorList>
    </citation>
    <scope>NUCLEOTIDE SEQUENCE [LARGE SCALE GENOMIC DNA]</scope>
    <source>
        <strain evidence="3 4">DHC34</strain>
    </source>
</reference>
<dbReference type="EMBL" id="RBZU01000007">
    <property type="protein sequence ID" value="RKP53279.1"/>
    <property type="molecule type" value="Genomic_DNA"/>
</dbReference>
<dbReference type="InterPro" id="IPR006860">
    <property type="entry name" value="FecR"/>
</dbReference>
<gene>
    <name evidence="3" type="ORF">D7S86_16240</name>
</gene>
<feature type="domain" description="FecR N-terminal" evidence="2">
    <location>
        <begin position="13"/>
        <end position="54"/>
    </location>
</feature>
<dbReference type="InterPro" id="IPR012373">
    <property type="entry name" value="Ferrdict_sens_TM"/>
</dbReference>
<proteinExistence type="predicted"/>
<sequence length="327" mass="35855">MAGGAPISEAIADAAAEWLTLLMSGEATDEERRRWQAWRGAHADHERAWLHIESVMGRLKFMEPQAAYKTLSPYSDLKSPVRRKALNLLLWGGVIGAGGLLASHTRTWETVAADYRTGTGERRTVMLDDGTRIVLNTATAIDVRFDARQRLVRLAAGEVLAVTGHPVVGGVADPRPFIIATREGRIRALGTRFTVRQDKGRTDVAVLESAVEITTDDAQAQLAVLHAGERTTFTRETIDAAQPASEQDAAWTRGQIVADNMRLADFLADLARYRPGIVRCEASVADLRLSGVFPLNDPDRILATLPTVLPVQVRLRTRYWVTVEAAS</sequence>
<dbReference type="GO" id="GO:0016989">
    <property type="term" value="F:sigma factor antagonist activity"/>
    <property type="evidence" value="ECO:0007669"/>
    <property type="project" value="TreeGrafter"/>
</dbReference>
<evidence type="ECO:0000313" key="4">
    <source>
        <dbReference type="Proteomes" id="UP000270342"/>
    </source>
</evidence>
<evidence type="ECO:0000259" key="2">
    <source>
        <dbReference type="Pfam" id="PF16220"/>
    </source>
</evidence>
<dbReference type="PANTHER" id="PTHR30273">
    <property type="entry name" value="PERIPLASMIC SIGNAL SENSOR AND SIGMA FACTOR ACTIVATOR FECR-RELATED"/>
    <property type="match status" value="1"/>
</dbReference>
<name>A0A494XYX2_9BURK</name>
<comment type="caution">
    <text evidence="3">The sequence shown here is derived from an EMBL/GenBank/DDBJ whole genome shotgun (WGS) entry which is preliminary data.</text>
</comment>
<dbReference type="PANTHER" id="PTHR30273:SF2">
    <property type="entry name" value="PROTEIN FECR"/>
    <property type="match status" value="1"/>
</dbReference>